<dbReference type="Proteomes" id="UP000814140">
    <property type="component" value="Unassembled WGS sequence"/>
</dbReference>
<keyword evidence="2" id="KW-1185">Reference proteome</keyword>
<evidence type="ECO:0000313" key="1">
    <source>
        <dbReference type="EMBL" id="KAI0055149.1"/>
    </source>
</evidence>
<dbReference type="EMBL" id="MU277308">
    <property type="protein sequence ID" value="KAI0055149.1"/>
    <property type="molecule type" value="Genomic_DNA"/>
</dbReference>
<sequence>MVHAQIRKWKSRAIEQNAAYLERTREMAARKGTSAFAPRTSKASTSPSERQLHAYLSPMGHVAKDCPQNQGQGGGRAPQVRAVDVAAQAPAVAPAAPAAPVPLTVSPINRAMAALSAQILALDAE</sequence>
<evidence type="ECO:0000313" key="2">
    <source>
        <dbReference type="Proteomes" id="UP000814140"/>
    </source>
</evidence>
<organism evidence="1 2">
    <name type="scientific">Artomyces pyxidatus</name>
    <dbReference type="NCBI Taxonomy" id="48021"/>
    <lineage>
        <taxon>Eukaryota</taxon>
        <taxon>Fungi</taxon>
        <taxon>Dikarya</taxon>
        <taxon>Basidiomycota</taxon>
        <taxon>Agaricomycotina</taxon>
        <taxon>Agaricomycetes</taxon>
        <taxon>Russulales</taxon>
        <taxon>Auriscalpiaceae</taxon>
        <taxon>Artomyces</taxon>
    </lineage>
</organism>
<name>A0ACB8SF15_9AGAM</name>
<comment type="caution">
    <text evidence="1">The sequence shown here is derived from an EMBL/GenBank/DDBJ whole genome shotgun (WGS) entry which is preliminary data.</text>
</comment>
<gene>
    <name evidence="1" type="ORF">BV25DRAFT_1843161</name>
</gene>
<proteinExistence type="predicted"/>
<accession>A0ACB8SF15</accession>
<reference evidence="1" key="2">
    <citation type="journal article" date="2022" name="New Phytol.">
        <title>Evolutionary transition to the ectomycorrhizal habit in the genomes of a hyperdiverse lineage of mushroom-forming fungi.</title>
        <authorList>
            <person name="Looney B."/>
            <person name="Miyauchi S."/>
            <person name="Morin E."/>
            <person name="Drula E."/>
            <person name="Courty P.E."/>
            <person name="Kohler A."/>
            <person name="Kuo A."/>
            <person name="LaButti K."/>
            <person name="Pangilinan J."/>
            <person name="Lipzen A."/>
            <person name="Riley R."/>
            <person name="Andreopoulos W."/>
            <person name="He G."/>
            <person name="Johnson J."/>
            <person name="Nolan M."/>
            <person name="Tritt A."/>
            <person name="Barry K.W."/>
            <person name="Grigoriev I.V."/>
            <person name="Nagy L.G."/>
            <person name="Hibbett D."/>
            <person name="Henrissat B."/>
            <person name="Matheny P.B."/>
            <person name="Labbe J."/>
            <person name="Martin F.M."/>
        </authorList>
    </citation>
    <scope>NUCLEOTIDE SEQUENCE</scope>
    <source>
        <strain evidence="1">HHB10654</strain>
    </source>
</reference>
<reference evidence="1" key="1">
    <citation type="submission" date="2021-03" db="EMBL/GenBank/DDBJ databases">
        <authorList>
            <consortium name="DOE Joint Genome Institute"/>
            <person name="Ahrendt S."/>
            <person name="Looney B.P."/>
            <person name="Miyauchi S."/>
            <person name="Morin E."/>
            <person name="Drula E."/>
            <person name="Courty P.E."/>
            <person name="Chicoki N."/>
            <person name="Fauchery L."/>
            <person name="Kohler A."/>
            <person name="Kuo A."/>
            <person name="Labutti K."/>
            <person name="Pangilinan J."/>
            <person name="Lipzen A."/>
            <person name="Riley R."/>
            <person name="Andreopoulos W."/>
            <person name="He G."/>
            <person name="Johnson J."/>
            <person name="Barry K.W."/>
            <person name="Grigoriev I.V."/>
            <person name="Nagy L."/>
            <person name="Hibbett D."/>
            <person name="Henrissat B."/>
            <person name="Matheny P.B."/>
            <person name="Labbe J."/>
            <person name="Martin F."/>
        </authorList>
    </citation>
    <scope>NUCLEOTIDE SEQUENCE</scope>
    <source>
        <strain evidence="1">HHB10654</strain>
    </source>
</reference>
<protein>
    <submittedName>
        <fullName evidence="1">Uncharacterized protein</fullName>
    </submittedName>
</protein>